<comment type="caution">
    <text evidence="2">The sequence shown here is derived from an EMBL/GenBank/DDBJ whole genome shotgun (WGS) entry which is preliminary data.</text>
</comment>
<evidence type="ECO:0000313" key="2">
    <source>
        <dbReference type="EMBL" id="GIJ62961.1"/>
    </source>
</evidence>
<name>A0A8J3ZK32_9ACTN</name>
<evidence type="ECO:0000256" key="1">
    <source>
        <dbReference type="SAM" id="Phobius"/>
    </source>
</evidence>
<keyword evidence="3" id="KW-1185">Reference proteome</keyword>
<evidence type="ECO:0000313" key="3">
    <source>
        <dbReference type="Proteomes" id="UP000612585"/>
    </source>
</evidence>
<organism evidence="2 3">
    <name type="scientific">Virgisporangium aurantiacum</name>
    <dbReference type="NCBI Taxonomy" id="175570"/>
    <lineage>
        <taxon>Bacteria</taxon>
        <taxon>Bacillati</taxon>
        <taxon>Actinomycetota</taxon>
        <taxon>Actinomycetes</taxon>
        <taxon>Micromonosporales</taxon>
        <taxon>Micromonosporaceae</taxon>
        <taxon>Virgisporangium</taxon>
    </lineage>
</organism>
<proteinExistence type="predicted"/>
<gene>
    <name evidence="2" type="ORF">Vau01_104770</name>
</gene>
<feature type="transmembrane region" description="Helical" evidence="1">
    <location>
        <begin position="76"/>
        <end position="93"/>
    </location>
</feature>
<dbReference type="Proteomes" id="UP000612585">
    <property type="component" value="Unassembled WGS sequence"/>
</dbReference>
<protein>
    <submittedName>
        <fullName evidence="2">Uncharacterized protein</fullName>
    </submittedName>
</protein>
<keyword evidence="1" id="KW-0472">Membrane</keyword>
<keyword evidence="1" id="KW-0812">Transmembrane</keyword>
<keyword evidence="1" id="KW-1133">Transmembrane helix</keyword>
<sequence length="136" mass="15200">MTDLALWLAGAGHFALLAVSVQLPAHLDWRSDLAKLTDFNRRFVWVAGGFIVFTYLGFGVLTLLLHDEMVRGDRSAAALAAFIGLYWLVRVVVDATAFRGAPWPRGWLFRLGHLALVALFGYFVVVYLGLAVWHLR</sequence>
<dbReference type="AlphaFoldDB" id="A0A8J3ZK32"/>
<dbReference type="EMBL" id="BOPG01000085">
    <property type="protein sequence ID" value="GIJ62961.1"/>
    <property type="molecule type" value="Genomic_DNA"/>
</dbReference>
<dbReference type="RefSeq" id="WP_204008926.1">
    <property type="nucleotide sequence ID" value="NZ_BOPG01000085.1"/>
</dbReference>
<accession>A0A8J3ZK32</accession>
<feature type="transmembrane region" description="Helical" evidence="1">
    <location>
        <begin position="113"/>
        <end position="135"/>
    </location>
</feature>
<reference evidence="2" key="1">
    <citation type="submission" date="2021-01" db="EMBL/GenBank/DDBJ databases">
        <title>Whole genome shotgun sequence of Virgisporangium aurantiacum NBRC 16421.</title>
        <authorList>
            <person name="Komaki H."/>
            <person name="Tamura T."/>
        </authorList>
    </citation>
    <scope>NUCLEOTIDE SEQUENCE</scope>
    <source>
        <strain evidence="2">NBRC 16421</strain>
    </source>
</reference>
<feature type="transmembrane region" description="Helical" evidence="1">
    <location>
        <begin position="44"/>
        <end position="64"/>
    </location>
</feature>